<name>A0AC35F1G7_9BILA</name>
<accession>A0AC35F1G7</accession>
<sequence length="276" mass="32599">MIGKIGRLKPDENAPPIVLIDKLGLDFLKPDFITNISERKWNALRCLYIPFCLIYFCCVLYLTIIIANIKPEVNHHPFLVDKLYGWWTGLALCLLEFAVLLYKFLCEYYRDVDSLKNIQEIPQNIREKCGDPQNMQKKCVITMESPTSPRDFTIREQNSTKKKKRNLRYIIYDFTYNCRLNVIVLFLSYLAMYQIPQWQWIFVLLTIFSWWSLLNLITKIPSLGVYILVVRQVVRQVVNSFLLFLPVVIIFVLPFAALFHWLLAEKVSKFTKLQKV</sequence>
<evidence type="ECO:0000313" key="1">
    <source>
        <dbReference type="Proteomes" id="UP000887580"/>
    </source>
</evidence>
<evidence type="ECO:0000313" key="2">
    <source>
        <dbReference type="WBParaSite" id="PS1159_v2.g12800.t2"/>
    </source>
</evidence>
<organism evidence="1 2">
    <name type="scientific">Panagrolaimus sp. PS1159</name>
    <dbReference type="NCBI Taxonomy" id="55785"/>
    <lineage>
        <taxon>Eukaryota</taxon>
        <taxon>Metazoa</taxon>
        <taxon>Ecdysozoa</taxon>
        <taxon>Nematoda</taxon>
        <taxon>Chromadorea</taxon>
        <taxon>Rhabditida</taxon>
        <taxon>Tylenchina</taxon>
        <taxon>Panagrolaimomorpha</taxon>
        <taxon>Panagrolaimoidea</taxon>
        <taxon>Panagrolaimidae</taxon>
        <taxon>Panagrolaimus</taxon>
    </lineage>
</organism>
<reference evidence="2" key="1">
    <citation type="submission" date="2022-11" db="UniProtKB">
        <authorList>
            <consortium name="WormBaseParasite"/>
        </authorList>
    </citation>
    <scope>IDENTIFICATION</scope>
</reference>
<dbReference type="Proteomes" id="UP000887580">
    <property type="component" value="Unplaced"/>
</dbReference>
<proteinExistence type="predicted"/>
<protein>
    <submittedName>
        <fullName evidence="2">Uncharacterized protein</fullName>
    </submittedName>
</protein>
<dbReference type="WBParaSite" id="PS1159_v2.g12800.t2">
    <property type="protein sequence ID" value="PS1159_v2.g12800.t2"/>
    <property type="gene ID" value="PS1159_v2.g12800"/>
</dbReference>